<dbReference type="AlphaFoldDB" id="K7AMP5"/>
<dbReference type="NCBIfam" id="NF033768">
    <property type="entry name" value="myxo_SS_tail"/>
    <property type="match status" value="1"/>
</dbReference>
<sequence>MSAVSMNVHTATINSKLSEPNAFLTVLPWSSSELENKRFKVITMVVLCITLAFAAVVKWQELPERARAEKEKVPAQLTRLMTPRKVEPAKPKPIPEPKTVAPKPAAPKPAAPKVEKPKPLPPEPVEPKKTPPKEVKKAPPKPVKVKVPTQAEITEQAKTKAKQSGLLAFQDDLASMRDNTSLSNLADTETIKGAGASNQTQRKFIGKKVAGNSGGVDTSDLTTNVGSKGELAGRKNTEYVAPSEGLASLAAKQLEIQDRVLGSRQTESIRKVLDANKGAIYAIYRKALRSDPSLQGKVTVKLSIDPNGGVSEVELVFSELNSEDVENKLLRRIKLIDFGDQNVTKTLLDYSFNFLPF</sequence>
<feature type="compositionally biased region" description="Basic and acidic residues" evidence="1">
    <location>
        <begin position="84"/>
        <end position="95"/>
    </location>
</feature>
<protein>
    <submittedName>
        <fullName evidence="2">TonB domain-containing protein</fullName>
    </submittedName>
</protein>
<dbReference type="HOGENOM" id="CLU_074088_0_0_6"/>
<feature type="compositionally biased region" description="Basic and acidic residues" evidence="1">
    <location>
        <begin position="125"/>
        <end position="137"/>
    </location>
</feature>
<dbReference type="PATRIC" id="fig|1129794.4.peg.648"/>
<accession>K7AMP5</accession>
<dbReference type="eggNOG" id="COG0810">
    <property type="taxonomic scope" value="Bacteria"/>
</dbReference>
<name>K7AMP5_9ALTE</name>
<evidence type="ECO:0000313" key="2">
    <source>
        <dbReference type="EMBL" id="AGH42763.1"/>
    </source>
</evidence>
<dbReference type="STRING" id="1129794.C427_0653"/>
<dbReference type="KEGG" id="gps:C427_0653"/>
<evidence type="ECO:0000313" key="3">
    <source>
        <dbReference type="Proteomes" id="UP000011864"/>
    </source>
</evidence>
<dbReference type="OrthoDB" id="7057177at2"/>
<dbReference type="Proteomes" id="UP000011864">
    <property type="component" value="Chromosome"/>
</dbReference>
<keyword evidence="3" id="KW-1185">Reference proteome</keyword>
<organism evidence="2 3">
    <name type="scientific">Paraglaciecola psychrophila 170</name>
    <dbReference type="NCBI Taxonomy" id="1129794"/>
    <lineage>
        <taxon>Bacteria</taxon>
        <taxon>Pseudomonadati</taxon>
        <taxon>Pseudomonadota</taxon>
        <taxon>Gammaproteobacteria</taxon>
        <taxon>Alteromonadales</taxon>
        <taxon>Alteromonadaceae</taxon>
        <taxon>Paraglaciecola</taxon>
    </lineage>
</organism>
<proteinExistence type="predicted"/>
<feature type="region of interest" description="Disordered" evidence="1">
    <location>
        <begin position="67"/>
        <end position="144"/>
    </location>
</feature>
<evidence type="ECO:0000256" key="1">
    <source>
        <dbReference type="SAM" id="MobiDB-lite"/>
    </source>
</evidence>
<dbReference type="EMBL" id="CP003837">
    <property type="protein sequence ID" value="AGH42763.1"/>
    <property type="molecule type" value="Genomic_DNA"/>
</dbReference>
<gene>
    <name evidence="2" type="ORF">C427_0653</name>
</gene>
<dbReference type="RefSeq" id="WP_007636225.1">
    <property type="nucleotide sequence ID" value="NC_020514.1"/>
</dbReference>
<reference evidence="2 3" key="1">
    <citation type="journal article" date="2013" name="Genome Announc.">
        <title>Complete Genome Sequence of Glaciecola psychrophila Strain 170T.</title>
        <authorList>
            <person name="Yin J."/>
            <person name="Chen J."/>
            <person name="Liu G."/>
            <person name="Yu Y."/>
            <person name="Song L."/>
            <person name="Wang X."/>
            <person name="Qu X."/>
        </authorList>
    </citation>
    <scope>NUCLEOTIDE SEQUENCE [LARGE SCALE GENOMIC DNA]</scope>
    <source>
        <strain evidence="2 3">170</strain>
    </source>
</reference>
<dbReference type="InterPro" id="IPR049806">
    <property type="entry name" value="MasK-like_C"/>
</dbReference>